<dbReference type="GO" id="GO:0005524">
    <property type="term" value="F:ATP binding"/>
    <property type="evidence" value="ECO:0007669"/>
    <property type="project" value="InterPro"/>
</dbReference>
<reference evidence="2" key="1">
    <citation type="submission" date="2020-11" db="EMBL/GenBank/DDBJ databases">
        <authorList>
            <person name="Tran Van P."/>
        </authorList>
    </citation>
    <scope>NUCLEOTIDE SEQUENCE</scope>
</reference>
<dbReference type="OrthoDB" id="14612at2759"/>
<accession>A0A7R9FR67</accession>
<dbReference type="PANTHER" id="PTHR45728:SF3">
    <property type="entry name" value="ACETYL-COA CARBOXYLASE"/>
    <property type="match status" value="1"/>
</dbReference>
<evidence type="ECO:0000313" key="2">
    <source>
        <dbReference type="EMBL" id="CAD7251684.1"/>
    </source>
</evidence>
<dbReference type="EMBL" id="LR903251">
    <property type="protein sequence ID" value="CAD7251684.1"/>
    <property type="molecule type" value="Genomic_DNA"/>
</dbReference>
<dbReference type="InterPro" id="IPR013537">
    <property type="entry name" value="AcCoA_COase_cen"/>
</dbReference>
<dbReference type="Proteomes" id="UP000677054">
    <property type="component" value="Unassembled WGS sequence"/>
</dbReference>
<dbReference type="InterPro" id="IPR049076">
    <property type="entry name" value="ACCA"/>
</dbReference>
<evidence type="ECO:0000313" key="3">
    <source>
        <dbReference type="Proteomes" id="UP000677054"/>
    </source>
</evidence>
<protein>
    <recommendedName>
        <fullName evidence="1">Acetyl-CoA carboxylase central domain-containing protein</fullName>
    </recommendedName>
</protein>
<dbReference type="PANTHER" id="PTHR45728">
    <property type="entry name" value="ACETYL-COA CARBOXYLASE, ISOFORM A"/>
    <property type="match status" value="1"/>
</dbReference>
<evidence type="ECO:0000259" key="1">
    <source>
        <dbReference type="Pfam" id="PF08326"/>
    </source>
</evidence>
<organism evidence="2">
    <name type="scientific">Darwinula stevensoni</name>
    <dbReference type="NCBI Taxonomy" id="69355"/>
    <lineage>
        <taxon>Eukaryota</taxon>
        <taxon>Metazoa</taxon>
        <taxon>Ecdysozoa</taxon>
        <taxon>Arthropoda</taxon>
        <taxon>Crustacea</taxon>
        <taxon>Oligostraca</taxon>
        <taxon>Ostracoda</taxon>
        <taxon>Podocopa</taxon>
        <taxon>Podocopida</taxon>
        <taxon>Darwinulocopina</taxon>
        <taxon>Darwinuloidea</taxon>
        <taxon>Darwinulidae</taxon>
        <taxon>Darwinula</taxon>
    </lineage>
</organism>
<dbReference type="GO" id="GO:0003989">
    <property type="term" value="F:acetyl-CoA carboxylase activity"/>
    <property type="evidence" value="ECO:0007669"/>
    <property type="project" value="InterPro"/>
</dbReference>
<dbReference type="Pfam" id="PF08326">
    <property type="entry name" value="ACC_central"/>
    <property type="match status" value="1"/>
</dbReference>
<sequence>MKALKDPSLPLLELQEVISSISGRIPSTVEKQIRKFMSQYASNITSVLAQFPSQQIASVIDNYAASLQKRTDRDVFFMTTQGILQLVQRYRNGIRGRMRTAVQDLLKQYLQVETLFQHG</sequence>
<name>A0A7R9FR67_9CRUS</name>
<proteinExistence type="predicted"/>
<keyword evidence="3" id="KW-1185">Reference proteome</keyword>
<feature type="domain" description="Acetyl-CoA carboxylase central" evidence="1">
    <location>
        <begin position="1"/>
        <end position="118"/>
    </location>
</feature>
<dbReference type="GO" id="GO:0006633">
    <property type="term" value="P:fatty acid biosynthetic process"/>
    <property type="evidence" value="ECO:0007669"/>
    <property type="project" value="InterPro"/>
</dbReference>
<gene>
    <name evidence="2" type="ORF">DSTB1V02_LOCUS11446</name>
</gene>
<dbReference type="EMBL" id="CAJPEV010003734">
    <property type="protein sequence ID" value="CAG0900430.1"/>
    <property type="molecule type" value="Genomic_DNA"/>
</dbReference>
<dbReference type="GO" id="GO:0005739">
    <property type="term" value="C:mitochondrion"/>
    <property type="evidence" value="ECO:0007669"/>
    <property type="project" value="TreeGrafter"/>
</dbReference>
<dbReference type="AlphaFoldDB" id="A0A7R9FR67"/>